<accession>A0A6G1IY19</accession>
<gene>
    <name evidence="2" type="ORF">K458DRAFT_419674</name>
</gene>
<evidence type="ECO:0000313" key="2">
    <source>
        <dbReference type="EMBL" id="KAF2682841.1"/>
    </source>
</evidence>
<dbReference type="Proteomes" id="UP000799291">
    <property type="component" value="Unassembled WGS sequence"/>
</dbReference>
<dbReference type="EMBL" id="MU005586">
    <property type="protein sequence ID" value="KAF2682841.1"/>
    <property type="molecule type" value="Genomic_DNA"/>
</dbReference>
<evidence type="ECO:0000313" key="3">
    <source>
        <dbReference type="Proteomes" id="UP000799291"/>
    </source>
</evidence>
<reference evidence="2" key="1">
    <citation type="journal article" date="2020" name="Stud. Mycol.">
        <title>101 Dothideomycetes genomes: a test case for predicting lifestyles and emergence of pathogens.</title>
        <authorList>
            <person name="Haridas S."/>
            <person name="Albert R."/>
            <person name="Binder M."/>
            <person name="Bloem J."/>
            <person name="Labutti K."/>
            <person name="Salamov A."/>
            <person name="Andreopoulos B."/>
            <person name="Baker S."/>
            <person name="Barry K."/>
            <person name="Bills G."/>
            <person name="Bluhm B."/>
            <person name="Cannon C."/>
            <person name="Castanera R."/>
            <person name="Culley D."/>
            <person name="Daum C."/>
            <person name="Ezra D."/>
            <person name="Gonzalez J."/>
            <person name="Henrissat B."/>
            <person name="Kuo A."/>
            <person name="Liang C."/>
            <person name="Lipzen A."/>
            <person name="Lutzoni F."/>
            <person name="Magnuson J."/>
            <person name="Mondo S."/>
            <person name="Nolan M."/>
            <person name="Ohm R."/>
            <person name="Pangilinan J."/>
            <person name="Park H.-J."/>
            <person name="Ramirez L."/>
            <person name="Alfaro M."/>
            <person name="Sun H."/>
            <person name="Tritt A."/>
            <person name="Yoshinaga Y."/>
            <person name="Zwiers L.-H."/>
            <person name="Turgeon B."/>
            <person name="Goodwin S."/>
            <person name="Spatafora J."/>
            <person name="Crous P."/>
            <person name="Grigoriev I."/>
        </authorList>
    </citation>
    <scope>NUCLEOTIDE SEQUENCE</scope>
    <source>
        <strain evidence="2">CBS 122367</strain>
    </source>
</reference>
<evidence type="ECO:0000256" key="1">
    <source>
        <dbReference type="SAM" id="MobiDB-lite"/>
    </source>
</evidence>
<dbReference type="AlphaFoldDB" id="A0A6G1IY19"/>
<name>A0A6G1IY19_9PLEO</name>
<sequence length="216" mass="24003">MVYITSHLFGSEAICDCPTAPATIHSQAWNIMVDTQLTAGLGKRKRRADSDEEGSKPTGCSSQQRSSPASKGLLRLHGHAPASDTNNNRMYPVTVAASTSSTPERRPVKQMRRMHPKVALVKSTSHLMDIELDPAPISTANNHSDLRPCHACNTAPKRRRDLENYMECRRCDERTCYICARECVGCHKAICKKCIVEVGEEGDPWCLNCYSKRLNS</sequence>
<keyword evidence="3" id="KW-1185">Reference proteome</keyword>
<dbReference type="OrthoDB" id="5377226at2759"/>
<organism evidence="2 3">
    <name type="scientific">Lentithecium fluviatile CBS 122367</name>
    <dbReference type="NCBI Taxonomy" id="1168545"/>
    <lineage>
        <taxon>Eukaryota</taxon>
        <taxon>Fungi</taxon>
        <taxon>Dikarya</taxon>
        <taxon>Ascomycota</taxon>
        <taxon>Pezizomycotina</taxon>
        <taxon>Dothideomycetes</taxon>
        <taxon>Pleosporomycetidae</taxon>
        <taxon>Pleosporales</taxon>
        <taxon>Massarineae</taxon>
        <taxon>Lentitheciaceae</taxon>
        <taxon>Lentithecium</taxon>
    </lineage>
</organism>
<feature type="region of interest" description="Disordered" evidence="1">
    <location>
        <begin position="42"/>
        <end position="114"/>
    </location>
</feature>
<proteinExistence type="predicted"/>
<protein>
    <submittedName>
        <fullName evidence="2">Uncharacterized protein</fullName>
    </submittedName>
</protein>
<feature type="compositionally biased region" description="Polar residues" evidence="1">
    <location>
        <begin position="58"/>
        <end position="69"/>
    </location>
</feature>